<feature type="transmembrane region" description="Helical" evidence="1">
    <location>
        <begin position="259"/>
        <end position="278"/>
    </location>
</feature>
<keyword evidence="1" id="KW-1133">Transmembrane helix</keyword>
<organism evidence="2 3">
    <name type="scientific">Pigmentiphaga litoralis</name>
    <dbReference type="NCBI Taxonomy" id="516702"/>
    <lineage>
        <taxon>Bacteria</taxon>
        <taxon>Pseudomonadati</taxon>
        <taxon>Pseudomonadota</taxon>
        <taxon>Betaproteobacteria</taxon>
        <taxon>Burkholderiales</taxon>
        <taxon>Alcaligenaceae</taxon>
        <taxon>Pigmentiphaga</taxon>
    </lineage>
</organism>
<feature type="transmembrane region" description="Helical" evidence="1">
    <location>
        <begin position="20"/>
        <end position="38"/>
    </location>
</feature>
<keyword evidence="3" id="KW-1185">Reference proteome</keyword>
<evidence type="ECO:0000256" key="1">
    <source>
        <dbReference type="SAM" id="Phobius"/>
    </source>
</evidence>
<evidence type="ECO:0008006" key="4">
    <source>
        <dbReference type="Google" id="ProtNLM"/>
    </source>
</evidence>
<dbReference type="Pfam" id="PF13687">
    <property type="entry name" value="DUF4153"/>
    <property type="match status" value="1"/>
</dbReference>
<accession>A0A7Y9IRW3</accession>
<dbReference type="EMBL" id="JACBYR010000001">
    <property type="protein sequence ID" value="NYE81831.1"/>
    <property type="molecule type" value="Genomic_DNA"/>
</dbReference>
<dbReference type="RefSeq" id="WP_179584148.1">
    <property type="nucleotide sequence ID" value="NZ_JACBYR010000001.1"/>
</dbReference>
<feature type="transmembrane region" description="Helical" evidence="1">
    <location>
        <begin position="290"/>
        <end position="314"/>
    </location>
</feature>
<feature type="transmembrane region" description="Helical" evidence="1">
    <location>
        <begin position="152"/>
        <end position="173"/>
    </location>
</feature>
<keyword evidence="1" id="KW-0472">Membrane</keyword>
<feature type="transmembrane region" description="Helical" evidence="1">
    <location>
        <begin position="360"/>
        <end position="380"/>
    </location>
</feature>
<comment type="caution">
    <text evidence="2">The sequence shown here is derived from an EMBL/GenBank/DDBJ whole genome shotgun (WGS) entry which is preliminary data.</text>
</comment>
<reference evidence="2 3" key="1">
    <citation type="submission" date="2020-07" db="EMBL/GenBank/DDBJ databases">
        <title>Genomic Encyclopedia of Type Strains, Phase IV (KMG-V): Genome sequencing to study the core and pangenomes of soil and plant-associated prokaryotes.</title>
        <authorList>
            <person name="Whitman W."/>
        </authorList>
    </citation>
    <scope>NUCLEOTIDE SEQUENCE [LARGE SCALE GENOMIC DNA]</scope>
    <source>
        <strain evidence="2 3">SAS40</strain>
    </source>
</reference>
<dbReference type="AlphaFoldDB" id="A0A7Y9IRW3"/>
<feature type="transmembrane region" description="Helical" evidence="1">
    <location>
        <begin position="109"/>
        <end position="132"/>
    </location>
</feature>
<protein>
    <recommendedName>
        <fullName evidence="4">DUF4153 domain-containing protein</fullName>
    </recommendedName>
</protein>
<gene>
    <name evidence="2" type="ORF">FHW18_001102</name>
</gene>
<name>A0A7Y9IRW3_9BURK</name>
<evidence type="ECO:0000313" key="3">
    <source>
        <dbReference type="Proteomes" id="UP000542125"/>
    </source>
</evidence>
<feature type="transmembrane region" description="Helical" evidence="1">
    <location>
        <begin position="81"/>
        <end position="103"/>
    </location>
</feature>
<evidence type="ECO:0000313" key="2">
    <source>
        <dbReference type="EMBL" id="NYE81831.1"/>
    </source>
</evidence>
<feature type="transmembrane region" description="Helical" evidence="1">
    <location>
        <begin position="50"/>
        <end position="69"/>
    </location>
</feature>
<keyword evidence="1" id="KW-0812">Transmembrane</keyword>
<feature type="transmembrane region" description="Helical" evidence="1">
    <location>
        <begin position="326"/>
        <end position="348"/>
    </location>
</feature>
<dbReference type="Proteomes" id="UP000542125">
    <property type="component" value="Unassembled WGS sequence"/>
</dbReference>
<sequence>MRPSISTSSVSPLPHTTPRLWLHVALGAAQGAGLWGLIELADPSLALPYGPLLVALMYATAVAPSAWHFSHDGFANARTRIGFALAMAVLFAALGAHAAPRVIHPLHDVFPVSFAFVSALLAFVMVCLACGVDVPRRRIVYDRLFEIAWRNAMLVAVAVAITGLFWLLLWSAASLMESIGLTIVQRVVNHDAFQYPVTGAVLGLSIGLGLTRPEMHATLRRFWFALTVWLLPVALAFAAVWVAALVFTGVEPLFATKRAAMYLLWFCALAVKFVNVAYRFEGEAPAYRPGLARALQWLWLTIPVFLALAGWALLERTLQHGLTTDRLWGGLVWVLLAMYGVGYAMSLWRPGRWMHTVPSTNIAVAIVGVVLAAALISPVADTRRLVTADQVDRLEHGKVTPEDFDWQYLARKTGPYGRDALTRLAAQDTGDTRQQDIKRLAAAALADSDTVRQPPPQLADARLDATRRIPVKPDGQTLDETTARWLADPAYKEEDFNSICLVEPQRCALWMVDIDNDGERELVVMSDDRGSVQALLYIRSATGWQRQGRLGSYGGRQNLAGWLAAIDRGDVQRVPRRWPDLKVGNQVLEVYPY</sequence>
<feature type="transmembrane region" description="Helical" evidence="1">
    <location>
        <begin position="193"/>
        <end position="210"/>
    </location>
</feature>
<dbReference type="InterPro" id="IPR025291">
    <property type="entry name" value="DUF4153"/>
</dbReference>
<feature type="transmembrane region" description="Helical" evidence="1">
    <location>
        <begin position="222"/>
        <end position="247"/>
    </location>
</feature>
<proteinExistence type="predicted"/>